<comment type="similarity">
    <text evidence="5 11">Belongs to the purine/pyrimidine phosphoribosyltransferase family.</text>
</comment>
<sequence>MSPEQLKSLVRTIPDFPKSGIQFRDITTLIGHGEGFRASVDWLSAEVSRAPVDAIAGMEARGFIFGAAVAAALGKPFIPIRKPGKLPIKTIGVDYALEYGSDRLEMDPEAIGDGCHVAIVDDLLATGGTACAATELLRKAGARVQTASFIIDLPDLGGARKLRDCSVEVTSLMQFEGD</sequence>
<evidence type="ECO:0000256" key="9">
    <source>
        <dbReference type="ARBA" id="ARBA00022679"/>
    </source>
</evidence>
<dbReference type="OrthoDB" id="9803963at2"/>
<dbReference type="RefSeq" id="WP_090477220.1">
    <property type="nucleotide sequence ID" value="NZ_FOWZ01000001.1"/>
</dbReference>
<dbReference type="InterPro" id="IPR050054">
    <property type="entry name" value="UPRTase/APRTase"/>
</dbReference>
<dbReference type="InterPro" id="IPR029057">
    <property type="entry name" value="PRTase-like"/>
</dbReference>
<evidence type="ECO:0000256" key="4">
    <source>
        <dbReference type="ARBA" id="ARBA00004659"/>
    </source>
</evidence>
<proteinExistence type="inferred from homology"/>
<dbReference type="EMBL" id="FOWZ01000001">
    <property type="protein sequence ID" value="SFO90683.1"/>
    <property type="molecule type" value="Genomic_DNA"/>
</dbReference>
<comment type="function">
    <text evidence="2 11">Catalyzes a salvage reaction resulting in the formation of AMP, that is energically less costly than de novo synthesis.</text>
</comment>
<evidence type="ECO:0000256" key="11">
    <source>
        <dbReference type="HAMAP-Rule" id="MF_00004"/>
    </source>
</evidence>
<keyword evidence="8 11" id="KW-0328">Glycosyltransferase</keyword>
<dbReference type="GO" id="GO:0005737">
    <property type="term" value="C:cytoplasm"/>
    <property type="evidence" value="ECO:0007669"/>
    <property type="project" value="UniProtKB-SubCell"/>
</dbReference>
<evidence type="ECO:0000256" key="1">
    <source>
        <dbReference type="ARBA" id="ARBA00000868"/>
    </source>
</evidence>
<name>A0A1I5L0K9_9SPHN</name>
<evidence type="ECO:0000259" key="12">
    <source>
        <dbReference type="Pfam" id="PF00156"/>
    </source>
</evidence>
<dbReference type="GO" id="GO:0002055">
    <property type="term" value="F:adenine binding"/>
    <property type="evidence" value="ECO:0007669"/>
    <property type="project" value="TreeGrafter"/>
</dbReference>
<dbReference type="NCBIfam" id="TIGR01090">
    <property type="entry name" value="apt"/>
    <property type="match status" value="1"/>
</dbReference>
<dbReference type="GO" id="GO:0016208">
    <property type="term" value="F:AMP binding"/>
    <property type="evidence" value="ECO:0007669"/>
    <property type="project" value="TreeGrafter"/>
</dbReference>
<dbReference type="CDD" id="cd06223">
    <property type="entry name" value="PRTases_typeI"/>
    <property type="match status" value="1"/>
</dbReference>
<evidence type="ECO:0000313" key="14">
    <source>
        <dbReference type="Proteomes" id="UP000199331"/>
    </source>
</evidence>
<evidence type="ECO:0000256" key="10">
    <source>
        <dbReference type="ARBA" id="ARBA00022726"/>
    </source>
</evidence>
<dbReference type="STRING" id="604088.SAMN04488060_0647"/>
<dbReference type="InterPro" id="IPR005764">
    <property type="entry name" value="Ade_phspho_trans"/>
</dbReference>
<protein>
    <recommendedName>
        <fullName evidence="6 11">Adenine phosphoribosyltransferase</fullName>
        <shortName evidence="11">APRT</shortName>
        <ecNumber evidence="6 11">2.4.2.7</ecNumber>
    </recommendedName>
</protein>
<dbReference type="FunFam" id="3.40.50.2020:FF:000021">
    <property type="entry name" value="Adenine phosphoribosyltransferase"/>
    <property type="match status" value="1"/>
</dbReference>
<comment type="subcellular location">
    <subcellularLocation>
        <location evidence="3 11">Cytoplasm</location>
    </subcellularLocation>
</comment>
<keyword evidence="14" id="KW-1185">Reference proteome</keyword>
<dbReference type="UniPathway" id="UPA00588">
    <property type="reaction ID" value="UER00646"/>
</dbReference>
<dbReference type="GO" id="GO:0006166">
    <property type="term" value="P:purine ribonucleoside salvage"/>
    <property type="evidence" value="ECO:0007669"/>
    <property type="project" value="UniProtKB-UniRule"/>
</dbReference>
<organism evidence="13 14">
    <name type="scientific">Qipengyuania nanhaisediminis</name>
    <dbReference type="NCBI Taxonomy" id="604088"/>
    <lineage>
        <taxon>Bacteria</taxon>
        <taxon>Pseudomonadati</taxon>
        <taxon>Pseudomonadota</taxon>
        <taxon>Alphaproteobacteria</taxon>
        <taxon>Sphingomonadales</taxon>
        <taxon>Erythrobacteraceae</taxon>
        <taxon>Qipengyuania</taxon>
    </lineage>
</organism>
<dbReference type="NCBIfam" id="NF002634">
    <property type="entry name" value="PRK02304.1-3"/>
    <property type="match status" value="1"/>
</dbReference>
<dbReference type="NCBIfam" id="NF002636">
    <property type="entry name" value="PRK02304.1-5"/>
    <property type="match status" value="1"/>
</dbReference>
<feature type="domain" description="Phosphoribosyltransferase" evidence="12">
    <location>
        <begin position="48"/>
        <end position="150"/>
    </location>
</feature>
<dbReference type="PANTHER" id="PTHR32315">
    <property type="entry name" value="ADENINE PHOSPHORIBOSYLTRANSFERASE"/>
    <property type="match status" value="1"/>
</dbReference>
<dbReference type="SUPFAM" id="SSF53271">
    <property type="entry name" value="PRTase-like"/>
    <property type="match status" value="1"/>
</dbReference>
<dbReference type="EC" id="2.4.2.7" evidence="6 11"/>
<dbReference type="AlphaFoldDB" id="A0A1I5L0K9"/>
<evidence type="ECO:0000256" key="6">
    <source>
        <dbReference type="ARBA" id="ARBA00011893"/>
    </source>
</evidence>
<dbReference type="HAMAP" id="MF_00004">
    <property type="entry name" value="Aden_phosphoribosyltr"/>
    <property type="match status" value="1"/>
</dbReference>
<evidence type="ECO:0000256" key="3">
    <source>
        <dbReference type="ARBA" id="ARBA00004496"/>
    </source>
</evidence>
<keyword evidence="10 11" id="KW-0660">Purine salvage</keyword>
<comment type="catalytic activity">
    <reaction evidence="1 11">
        <text>AMP + diphosphate = 5-phospho-alpha-D-ribose 1-diphosphate + adenine</text>
        <dbReference type="Rhea" id="RHEA:16609"/>
        <dbReference type="ChEBI" id="CHEBI:16708"/>
        <dbReference type="ChEBI" id="CHEBI:33019"/>
        <dbReference type="ChEBI" id="CHEBI:58017"/>
        <dbReference type="ChEBI" id="CHEBI:456215"/>
        <dbReference type="EC" id="2.4.2.7"/>
    </reaction>
</comment>
<accession>A0A1I5L0K9</accession>
<comment type="subunit">
    <text evidence="11">Homodimer.</text>
</comment>
<dbReference type="Proteomes" id="UP000199331">
    <property type="component" value="Unassembled WGS sequence"/>
</dbReference>
<evidence type="ECO:0000256" key="7">
    <source>
        <dbReference type="ARBA" id="ARBA00022490"/>
    </source>
</evidence>
<evidence type="ECO:0000313" key="13">
    <source>
        <dbReference type="EMBL" id="SFO90683.1"/>
    </source>
</evidence>
<dbReference type="PANTHER" id="PTHR32315:SF3">
    <property type="entry name" value="ADENINE PHOSPHORIBOSYLTRANSFERASE"/>
    <property type="match status" value="1"/>
</dbReference>
<dbReference type="InterPro" id="IPR000836">
    <property type="entry name" value="PRTase_dom"/>
</dbReference>
<dbReference type="GO" id="GO:0044209">
    <property type="term" value="P:AMP salvage"/>
    <property type="evidence" value="ECO:0007669"/>
    <property type="project" value="UniProtKB-UniRule"/>
</dbReference>
<evidence type="ECO:0000256" key="8">
    <source>
        <dbReference type="ARBA" id="ARBA00022676"/>
    </source>
</evidence>
<dbReference type="GO" id="GO:0006168">
    <property type="term" value="P:adenine salvage"/>
    <property type="evidence" value="ECO:0007669"/>
    <property type="project" value="InterPro"/>
</dbReference>
<evidence type="ECO:0000256" key="2">
    <source>
        <dbReference type="ARBA" id="ARBA00003968"/>
    </source>
</evidence>
<dbReference type="Pfam" id="PF00156">
    <property type="entry name" value="Pribosyltran"/>
    <property type="match status" value="1"/>
</dbReference>
<keyword evidence="9 11" id="KW-0808">Transferase</keyword>
<dbReference type="GO" id="GO:0003999">
    <property type="term" value="F:adenine phosphoribosyltransferase activity"/>
    <property type="evidence" value="ECO:0007669"/>
    <property type="project" value="UniProtKB-UniRule"/>
</dbReference>
<dbReference type="Gene3D" id="3.40.50.2020">
    <property type="match status" value="1"/>
</dbReference>
<reference evidence="14" key="1">
    <citation type="submission" date="2016-10" db="EMBL/GenBank/DDBJ databases">
        <authorList>
            <person name="Varghese N."/>
            <person name="Submissions S."/>
        </authorList>
    </citation>
    <scope>NUCLEOTIDE SEQUENCE [LARGE SCALE GENOMIC DNA]</scope>
    <source>
        <strain evidence="14">CGMCC 1.7715</strain>
    </source>
</reference>
<keyword evidence="7 11" id="KW-0963">Cytoplasm</keyword>
<gene>
    <name evidence="11" type="primary">apt</name>
    <name evidence="13" type="ORF">SAMN04488060_0647</name>
</gene>
<evidence type="ECO:0000256" key="5">
    <source>
        <dbReference type="ARBA" id="ARBA00008391"/>
    </source>
</evidence>
<comment type="pathway">
    <text evidence="4 11">Purine metabolism; AMP biosynthesis via salvage pathway; AMP from adenine: step 1/1.</text>
</comment>